<dbReference type="Proteomes" id="UP000623687">
    <property type="component" value="Unassembled WGS sequence"/>
</dbReference>
<sequence length="291" mass="31321">MDTDPLSDTVPPRYAVESDEEDEFNPLSSTRDQERDHGRAPGDDATVDVKVVPPDVVGLKAKPMIVASGQLASFWAAGAQLGEQIGAVFVNNVQVGMLFTPGWTPAVVLISETTTALPSRMMHSYASKVVEVLTPSSTALLDIYPHHAYITASPLPFHLAPIRYLSLRSSFAPMSVERFETPNLITSTSAAFMAILATQALTPATLLLLPSPRIPPPPPRTLSPSDIGMVFNTPEWSQVQMQRATDLLVHASGDPTAGTVVLVRWKATAESKHPGRSARRANVIGEGSMYI</sequence>
<protein>
    <submittedName>
        <fullName evidence="2">Uncharacterized protein</fullName>
    </submittedName>
</protein>
<dbReference type="VEuPathDB" id="FungiDB:PC9H_001919"/>
<feature type="region of interest" description="Disordered" evidence="1">
    <location>
        <begin position="1"/>
        <end position="47"/>
    </location>
</feature>
<dbReference type="RefSeq" id="XP_036626186.1">
    <property type="nucleotide sequence ID" value="XM_036771565.1"/>
</dbReference>
<reference evidence="2" key="1">
    <citation type="submission" date="2019-07" db="EMBL/GenBank/DDBJ databases">
        <authorList>
            <person name="Palmer J.M."/>
        </authorList>
    </citation>
    <scope>NUCLEOTIDE SEQUENCE</scope>
    <source>
        <strain evidence="2">PC9</strain>
    </source>
</reference>
<dbReference type="AlphaFoldDB" id="A0A8H7DMM2"/>
<evidence type="ECO:0000313" key="3">
    <source>
        <dbReference type="Proteomes" id="UP000623687"/>
    </source>
</evidence>
<comment type="caution">
    <text evidence="2">The sequence shown here is derived from an EMBL/GenBank/DDBJ whole genome shotgun (WGS) entry which is preliminary data.</text>
</comment>
<evidence type="ECO:0000256" key="1">
    <source>
        <dbReference type="SAM" id="MobiDB-lite"/>
    </source>
</evidence>
<dbReference type="OrthoDB" id="2546621at2759"/>
<feature type="compositionally biased region" description="Basic and acidic residues" evidence="1">
    <location>
        <begin position="31"/>
        <end position="42"/>
    </location>
</feature>
<dbReference type="GeneID" id="59371760"/>
<name>A0A8H7DMM2_PLEOS</name>
<keyword evidence="3" id="KW-1185">Reference proteome</keyword>
<proteinExistence type="predicted"/>
<evidence type="ECO:0000313" key="2">
    <source>
        <dbReference type="EMBL" id="KAF7419332.1"/>
    </source>
</evidence>
<organism evidence="2 3">
    <name type="scientific">Pleurotus ostreatus</name>
    <name type="common">Oyster mushroom</name>
    <name type="synonym">White-rot fungus</name>
    <dbReference type="NCBI Taxonomy" id="5322"/>
    <lineage>
        <taxon>Eukaryota</taxon>
        <taxon>Fungi</taxon>
        <taxon>Dikarya</taxon>
        <taxon>Basidiomycota</taxon>
        <taxon>Agaricomycotina</taxon>
        <taxon>Agaricomycetes</taxon>
        <taxon>Agaricomycetidae</taxon>
        <taxon>Agaricales</taxon>
        <taxon>Pleurotineae</taxon>
        <taxon>Pleurotaceae</taxon>
        <taxon>Pleurotus</taxon>
    </lineage>
</organism>
<accession>A0A8H7DMM2</accession>
<gene>
    <name evidence="2" type="ORF">PC9H_001919</name>
</gene>
<dbReference type="EMBL" id="JACETU010000010">
    <property type="protein sequence ID" value="KAF7419332.1"/>
    <property type="molecule type" value="Genomic_DNA"/>
</dbReference>